<dbReference type="AlphaFoldDB" id="A0A0B2QHS0"/>
<keyword evidence="4" id="KW-0934">Plastid</keyword>
<dbReference type="InterPro" id="IPR008797">
    <property type="entry name" value="PSII_PsbQ"/>
</dbReference>
<dbReference type="PANTHER" id="PTHR33399">
    <property type="entry name" value="OXYGEN-EVOLVING ENHANCER PROTEIN 3-1, CHLOROPLASTIC"/>
    <property type="match status" value="1"/>
</dbReference>
<proteinExistence type="inferred from homology"/>
<evidence type="ECO:0000256" key="7">
    <source>
        <dbReference type="ARBA" id="ARBA00023136"/>
    </source>
</evidence>
<keyword evidence="2" id="KW-0150">Chloroplast</keyword>
<keyword evidence="5" id="KW-0809">Transit peptide</keyword>
<gene>
    <name evidence="11" type="ORF">glysoja_043703</name>
</gene>
<evidence type="ECO:0000256" key="9">
    <source>
        <dbReference type="ARBA" id="ARBA00035649"/>
    </source>
</evidence>
<evidence type="ECO:0000256" key="5">
    <source>
        <dbReference type="ARBA" id="ARBA00022946"/>
    </source>
</evidence>
<dbReference type="GO" id="GO:0009767">
    <property type="term" value="P:photosynthetic electron transport chain"/>
    <property type="evidence" value="ECO:0007669"/>
    <property type="project" value="TreeGrafter"/>
</dbReference>
<evidence type="ECO:0000256" key="8">
    <source>
        <dbReference type="ARBA" id="ARBA00023276"/>
    </source>
</evidence>
<dbReference type="PANTHER" id="PTHR33399:SF3">
    <property type="entry name" value="OXYGEN-EVOLVING ENHANCER PROTEIN 3-1, CHLOROPLASTIC"/>
    <property type="match status" value="1"/>
</dbReference>
<keyword evidence="8" id="KW-0604">Photosystem II</keyword>
<dbReference type="GO" id="GO:0005509">
    <property type="term" value="F:calcium ion binding"/>
    <property type="evidence" value="ECO:0007669"/>
    <property type="project" value="InterPro"/>
</dbReference>
<sequence>MAQAMASMTSLHGSSQAMLEGSLGSVRLNVGSGSRVASVTHVGFTVKAQQQQVNGGEVQSSRRAMLSLVATGLATGSFVQVVLIDAKPIKVGPPPPPSGRLPGTLNSDEPRHLKLPLKDRFFLEPLSPTDVAQRAKESAKEIVGVKKLIEKKA</sequence>
<keyword evidence="7" id="KW-0472">Membrane</keyword>
<evidence type="ECO:0000256" key="2">
    <source>
        <dbReference type="ARBA" id="ARBA00022528"/>
    </source>
</evidence>
<evidence type="ECO:0000256" key="10">
    <source>
        <dbReference type="SAM" id="MobiDB-lite"/>
    </source>
</evidence>
<feature type="region of interest" description="Disordered" evidence="10">
    <location>
        <begin position="89"/>
        <end position="109"/>
    </location>
</feature>
<dbReference type="GO" id="GO:0019898">
    <property type="term" value="C:extrinsic component of membrane"/>
    <property type="evidence" value="ECO:0007669"/>
    <property type="project" value="InterPro"/>
</dbReference>
<keyword evidence="6" id="KW-0793">Thylakoid</keyword>
<accession>A0A0B2QHS0</accession>
<comment type="similarity">
    <text evidence="9">Belongs to the PsbQ family.</text>
</comment>
<dbReference type="GO" id="GO:0009535">
    <property type="term" value="C:chloroplast thylakoid membrane"/>
    <property type="evidence" value="ECO:0007669"/>
    <property type="project" value="UniProtKB-SubCell"/>
</dbReference>
<evidence type="ECO:0000256" key="1">
    <source>
        <dbReference type="ARBA" id="ARBA00004334"/>
    </source>
</evidence>
<dbReference type="Proteomes" id="UP000053555">
    <property type="component" value="Unassembled WGS sequence"/>
</dbReference>
<evidence type="ECO:0000256" key="6">
    <source>
        <dbReference type="ARBA" id="ARBA00023078"/>
    </source>
</evidence>
<dbReference type="InterPro" id="IPR023222">
    <property type="entry name" value="PsbQ-like_dom_sf"/>
</dbReference>
<reference evidence="11" key="1">
    <citation type="submission" date="2014-07" db="EMBL/GenBank/DDBJ databases">
        <title>Identification of a novel salt tolerance gene in wild soybean by whole-genome sequencing.</title>
        <authorList>
            <person name="Lam H.-M."/>
            <person name="Qi X."/>
            <person name="Li M.-W."/>
            <person name="Liu X."/>
            <person name="Xie M."/>
            <person name="Ni M."/>
            <person name="Xu X."/>
        </authorList>
    </citation>
    <scope>NUCLEOTIDE SEQUENCE [LARGE SCALE GENOMIC DNA]</scope>
    <source>
        <tissue evidence="11">Root</tissue>
    </source>
</reference>
<evidence type="ECO:0000313" key="11">
    <source>
        <dbReference type="EMBL" id="KHN20830.1"/>
    </source>
</evidence>
<dbReference type="InterPro" id="IPR054099">
    <property type="entry name" value="PSII_PsbQ_pln"/>
</dbReference>
<protein>
    <submittedName>
        <fullName evidence="11">Oxygen-evolving enhancer protein 3-2, chloroplastic</fullName>
    </submittedName>
</protein>
<comment type="subcellular location">
    <subcellularLocation>
        <location evidence="1">Plastid</location>
        <location evidence="1">Chloroplast thylakoid membrane</location>
    </subcellularLocation>
</comment>
<dbReference type="EMBL" id="KN658145">
    <property type="protein sequence ID" value="KHN20830.1"/>
    <property type="molecule type" value="Genomic_DNA"/>
</dbReference>
<keyword evidence="3" id="KW-0602">Photosynthesis</keyword>
<dbReference type="Gene3D" id="1.20.120.290">
    <property type="entry name" value="Oxygen-evolving enhancer protein 3 (PsbQ), four-helix up-down bundle"/>
    <property type="match status" value="1"/>
</dbReference>
<evidence type="ECO:0000256" key="3">
    <source>
        <dbReference type="ARBA" id="ARBA00022531"/>
    </source>
</evidence>
<dbReference type="GO" id="GO:0009654">
    <property type="term" value="C:photosystem II oxygen evolving complex"/>
    <property type="evidence" value="ECO:0007669"/>
    <property type="project" value="InterPro"/>
</dbReference>
<dbReference type="Pfam" id="PF05757">
    <property type="entry name" value="PsbQ"/>
    <property type="match status" value="1"/>
</dbReference>
<evidence type="ECO:0000256" key="4">
    <source>
        <dbReference type="ARBA" id="ARBA00022640"/>
    </source>
</evidence>
<name>A0A0B2QHS0_GLYSO</name>
<organism evidence="11">
    <name type="scientific">Glycine soja</name>
    <name type="common">Wild soybean</name>
    <dbReference type="NCBI Taxonomy" id="3848"/>
    <lineage>
        <taxon>Eukaryota</taxon>
        <taxon>Viridiplantae</taxon>
        <taxon>Streptophyta</taxon>
        <taxon>Embryophyta</taxon>
        <taxon>Tracheophyta</taxon>
        <taxon>Spermatophyta</taxon>
        <taxon>Magnoliopsida</taxon>
        <taxon>eudicotyledons</taxon>
        <taxon>Gunneridae</taxon>
        <taxon>Pentapetalae</taxon>
        <taxon>rosids</taxon>
        <taxon>fabids</taxon>
        <taxon>Fabales</taxon>
        <taxon>Fabaceae</taxon>
        <taxon>Papilionoideae</taxon>
        <taxon>50 kb inversion clade</taxon>
        <taxon>NPAAA clade</taxon>
        <taxon>indigoferoid/millettioid clade</taxon>
        <taxon>Phaseoleae</taxon>
        <taxon>Glycine</taxon>
        <taxon>Glycine subgen. Soja</taxon>
    </lineage>
</organism>